<organism evidence="19 20">
    <name type="scientific">Conchiformibius kuhniae</name>
    <dbReference type="NCBI Taxonomy" id="211502"/>
    <lineage>
        <taxon>Bacteria</taxon>
        <taxon>Pseudomonadati</taxon>
        <taxon>Pseudomonadota</taxon>
        <taxon>Betaproteobacteria</taxon>
        <taxon>Neisseriales</taxon>
        <taxon>Neisseriaceae</taxon>
        <taxon>Conchiformibius</taxon>
    </lineage>
</organism>
<keyword evidence="14" id="KW-0449">Lipoprotein</keyword>
<dbReference type="GO" id="GO:0046930">
    <property type="term" value="C:pore complex"/>
    <property type="evidence" value="ECO:0007669"/>
    <property type="project" value="UniProtKB-KW"/>
</dbReference>
<evidence type="ECO:0000256" key="13">
    <source>
        <dbReference type="ARBA" id="ARBA00023237"/>
    </source>
</evidence>
<feature type="domain" description="SLBB" evidence="18">
    <location>
        <begin position="262"/>
        <end position="347"/>
    </location>
</feature>
<keyword evidence="20" id="KW-1185">Reference proteome</keyword>
<comment type="similarity">
    <text evidence="2">Belongs to the BexD/CtrA/VexA family.</text>
</comment>
<dbReference type="Pfam" id="PF18412">
    <property type="entry name" value="Wza_C"/>
    <property type="match status" value="1"/>
</dbReference>
<keyword evidence="9" id="KW-0406">Ion transport</keyword>
<dbReference type="InterPro" id="IPR003715">
    <property type="entry name" value="Poly_export_N"/>
</dbReference>
<gene>
    <name evidence="19" type="ORF">LVJ77_02695</name>
</gene>
<keyword evidence="7 15" id="KW-0732">Signal</keyword>
<comment type="subcellular location">
    <subcellularLocation>
        <location evidence="1">Cell outer membrane</location>
        <topology evidence="1">Multi-pass membrane protein</topology>
    </subcellularLocation>
</comment>
<evidence type="ECO:0000256" key="4">
    <source>
        <dbReference type="ARBA" id="ARBA00022452"/>
    </source>
</evidence>
<feature type="signal peptide" evidence="15">
    <location>
        <begin position="1"/>
        <end position="23"/>
    </location>
</feature>
<keyword evidence="4" id="KW-1134">Transmembrane beta strand</keyword>
<keyword evidence="3" id="KW-0813">Transport</keyword>
<evidence type="ECO:0000256" key="1">
    <source>
        <dbReference type="ARBA" id="ARBA00004571"/>
    </source>
</evidence>
<evidence type="ECO:0000259" key="16">
    <source>
        <dbReference type="Pfam" id="PF02563"/>
    </source>
</evidence>
<dbReference type="PANTHER" id="PTHR33619">
    <property type="entry name" value="POLYSACCHARIDE EXPORT PROTEIN GFCE-RELATED"/>
    <property type="match status" value="1"/>
</dbReference>
<keyword evidence="10" id="KW-0626">Porin</keyword>
<keyword evidence="6" id="KW-0812">Transmembrane</keyword>
<evidence type="ECO:0000256" key="11">
    <source>
        <dbReference type="ARBA" id="ARBA00023136"/>
    </source>
</evidence>
<dbReference type="InterPro" id="IPR049712">
    <property type="entry name" value="Poly_export"/>
</dbReference>
<dbReference type="AlphaFoldDB" id="A0A8T9MXN4"/>
<evidence type="ECO:0000256" key="14">
    <source>
        <dbReference type="ARBA" id="ARBA00023288"/>
    </source>
</evidence>
<evidence type="ECO:0000313" key="19">
    <source>
        <dbReference type="EMBL" id="UOP05176.2"/>
    </source>
</evidence>
<feature type="domain" description="Polysaccharide export protein N-terminal" evidence="16">
    <location>
        <begin position="84"/>
        <end position="170"/>
    </location>
</feature>
<sequence>MKRFSLIFSVLSVGLLGACSHRASLVPGSTVHTHNKDVIVVADAAERDLNNQTAVYPVTFALLENMRQSGVRPRANPALENLKKQYSYKIGSGDVLSVKVWNQPDLNAFSGSAGGGRQTAQGTWVDESGHIFYPLAGKIHVRGKTLTQVRQLLTERLQRYFKEPQVDVNITEFRSQSVSVGGAVKQSGKFQLTNVPLTLVEAVAQAGGLTEQADAERIKWTHKGRERTVSLHDIVAHGDLSQNGLLADGDTVHVPTRADVPVYVMGEVGKQSVLTIGSNGLSLTEALAQSSGINQNIANATGVFVIRNRPDRPDGKSIHVYQLNLQDATAYAMGTQFKLKPQDVVYVTAAPVARWNRVLSQIMPSVNSFLLLKNIF</sequence>
<evidence type="ECO:0000259" key="18">
    <source>
        <dbReference type="Pfam" id="PF22461"/>
    </source>
</evidence>
<dbReference type="KEGG" id="ckh:LVJ77_02695"/>
<dbReference type="GO" id="GO:0015159">
    <property type="term" value="F:polysaccharide transmembrane transporter activity"/>
    <property type="evidence" value="ECO:0007669"/>
    <property type="project" value="InterPro"/>
</dbReference>
<dbReference type="PANTHER" id="PTHR33619:SF3">
    <property type="entry name" value="POLYSACCHARIDE EXPORT PROTEIN GFCE-RELATED"/>
    <property type="match status" value="1"/>
</dbReference>
<keyword evidence="12" id="KW-0564">Palmitate</keyword>
<evidence type="ECO:0000256" key="2">
    <source>
        <dbReference type="ARBA" id="ARBA00009450"/>
    </source>
</evidence>
<evidence type="ECO:0000256" key="3">
    <source>
        <dbReference type="ARBA" id="ARBA00022448"/>
    </source>
</evidence>
<keyword evidence="5" id="KW-0762">Sugar transport</keyword>
<evidence type="ECO:0000256" key="8">
    <source>
        <dbReference type="ARBA" id="ARBA00023047"/>
    </source>
</evidence>
<dbReference type="InterPro" id="IPR040716">
    <property type="entry name" value="Wza_C"/>
</dbReference>
<evidence type="ECO:0000313" key="20">
    <source>
        <dbReference type="Proteomes" id="UP000831534"/>
    </source>
</evidence>
<evidence type="ECO:0000256" key="5">
    <source>
        <dbReference type="ARBA" id="ARBA00022597"/>
    </source>
</evidence>
<accession>A0A8T9MXN4</accession>
<proteinExistence type="inferred from homology"/>
<keyword evidence="11" id="KW-0472">Membrane</keyword>
<evidence type="ECO:0000259" key="17">
    <source>
        <dbReference type="Pfam" id="PF18412"/>
    </source>
</evidence>
<dbReference type="GO" id="GO:0006811">
    <property type="term" value="P:monoatomic ion transport"/>
    <property type="evidence" value="ECO:0007669"/>
    <property type="project" value="UniProtKB-KW"/>
</dbReference>
<dbReference type="Pfam" id="PF22461">
    <property type="entry name" value="SLBB_2"/>
    <property type="match status" value="2"/>
</dbReference>
<evidence type="ECO:0000256" key="12">
    <source>
        <dbReference type="ARBA" id="ARBA00023139"/>
    </source>
</evidence>
<keyword evidence="8" id="KW-0625">Polysaccharide transport</keyword>
<dbReference type="GO" id="GO:0015288">
    <property type="term" value="F:porin activity"/>
    <property type="evidence" value="ECO:0007669"/>
    <property type="project" value="UniProtKB-KW"/>
</dbReference>
<evidence type="ECO:0000256" key="9">
    <source>
        <dbReference type="ARBA" id="ARBA00023065"/>
    </source>
</evidence>
<evidence type="ECO:0000256" key="15">
    <source>
        <dbReference type="SAM" id="SignalP"/>
    </source>
</evidence>
<reference evidence="19" key="2">
    <citation type="submission" date="2024-09" db="EMBL/GenBank/DDBJ databases">
        <authorList>
            <person name="Veyrier F.J."/>
        </authorList>
    </citation>
    <scope>NUCLEOTIDE SEQUENCE</scope>
    <source>
        <strain evidence="19">17694</strain>
    </source>
</reference>
<dbReference type="Gene3D" id="1.20.5.70">
    <property type="match status" value="1"/>
</dbReference>
<dbReference type="GO" id="GO:0009279">
    <property type="term" value="C:cell outer membrane"/>
    <property type="evidence" value="ECO:0007669"/>
    <property type="project" value="UniProtKB-SubCell"/>
</dbReference>
<dbReference type="RefSeq" id="WP_034334198.1">
    <property type="nucleotide sequence ID" value="NZ_CP091521.1"/>
</dbReference>
<dbReference type="Proteomes" id="UP000831534">
    <property type="component" value="Chromosome"/>
</dbReference>
<protein>
    <submittedName>
        <fullName evidence="19">Polysaccharide export protein</fullName>
    </submittedName>
</protein>
<dbReference type="Gene3D" id="3.30.1950.10">
    <property type="entry name" value="wza like domain"/>
    <property type="match status" value="1"/>
</dbReference>
<evidence type="ECO:0000256" key="6">
    <source>
        <dbReference type="ARBA" id="ARBA00022692"/>
    </source>
</evidence>
<keyword evidence="13" id="KW-0998">Cell outer membrane</keyword>
<dbReference type="Gene3D" id="3.10.560.10">
    <property type="entry name" value="Outer membrane lipoprotein wza domain like"/>
    <property type="match status" value="2"/>
</dbReference>
<reference evidence="19" key="1">
    <citation type="journal article" date="2022" name="Res Sq">
        <title>Evolution of multicellular longitudinally dividing oral cavity symbionts (Neisseriaceae).</title>
        <authorList>
            <person name="Nyongesa S."/>
            <person name="Weber P."/>
            <person name="Bernet E."/>
            <person name="Pullido F."/>
            <person name="Nieckarz M."/>
            <person name="Delaby M."/>
            <person name="Nieves C."/>
            <person name="Viehboeck T."/>
            <person name="Krause N."/>
            <person name="Rivera-Millot A."/>
            <person name="Nakamura A."/>
            <person name="Vischer N."/>
            <person name="VanNieuwenhze M."/>
            <person name="Brun Y."/>
            <person name="Cava F."/>
            <person name="Bulgheresi S."/>
            <person name="Veyrier F."/>
        </authorList>
    </citation>
    <scope>NUCLEOTIDE SEQUENCE</scope>
    <source>
        <strain evidence="19">17694</strain>
    </source>
</reference>
<evidence type="ECO:0000256" key="7">
    <source>
        <dbReference type="ARBA" id="ARBA00022729"/>
    </source>
</evidence>
<feature type="domain" description="SLBB" evidence="18">
    <location>
        <begin position="176"/>
        <end position="254"/>
    </location>
</feature>
<dbReference type="InterPro" id="IPR054765">
    <property type="entry name" value="SLBB_dom"/>
</dbReference>
<feature type="domain" description="Outer-membrane lipoprotein Wza C-terminal" evidence="17">
    <location>
        <begin position="350"/>
        <end position="369"/>
    </location>
</feature>
<name>A0A8T9MXN4_9NEIS</name>
<dbReference type="PROSITE" id="PS51257">
    <property type="entry name" value="PROKAR_LIPOPROTEIN"/>
    <property type="match status" value="1"/>
</dbReference>
<evidence type="ECO:0000256" key="10">
    <source>
        <dbReference type="ARBA" id="ARBA00023114"/>
    </source>
</evidence>
<feature type="chain" id="PRO_5044786290" evidence="15">
    <location>
        <begin position="24"/>
        <end position="376"/>
    </location>
</feature>
<dbReference type="NCBIfam" id="NF011658">
    <property type="entry name" value="PRK15078.1"/>
    <property type="match status" value="1"/>
</dbReference>
<dbReference type="Pfam" id="PF02563">
    <property type="entry name" value="Poly_export"/>
    <property type="match status" value="1"/>
</dbReference>
<dbReference type="EMBL" id="CP091521">
    <property type="protein sequence ID" value="UOP05176.2"/>
    <property type="molecule type" value="Genomic_DNA"/>
</dbReference>